<dbReference type="Proteomes" id="UP001055102">
    <property type="component" value="Unassembled WGS sequence"/>
</dbReference>
<evidence type="ECO:0000256" key="4">
    <source>
        <dbReference type="ARBA" id="ARBA00017871"/>
    </source>
</evidence>
<evidence type="ECO:0000259" key="8">
    <source>
        <dbReference type="Pfam" id="PF01593"/>
    </source>
</evidence>
<accession>A0ABQ4SUY5</accession>
<dbReference type="InterPro" id="IPR002937">
    <property type="entry name" value="Amino_oxidase"/>
</dbReference>
<organism evidence="9 10">
    <name type="scientific">Methylobacterium jeotgali</name>
    <dbReference type="NCBI Taxonomy" id="381630"/>
    <lineage>
        <taxon>Bacteria</taxon>
        <taxon>Pseudomonadati</taxon>
        <taxon>Pseudomonadota</taxon>
        <taxon>Alphaproteobacteria</taxon>
        <taxon>Hyphomicrobiales</taxon>
        <taxon>Methylobacteriaceae</taxon>
        <taxon>Methylobacterium</taxon>
    </lineage>
</organism>
<dbReference type="RefSeq" id="WP_238274276.1">
    <property type="nucleotide sequence ID" value="NZ_BPQR01000013.1"/>
</dbReference>
<name>A0ABQ4SUY5_9HYPH</name>
<feature type="region of interest" description="Disordered" evidence="7">
    <location>
        <begin position="1"/>
        <end position="27"/>
    </location>
</feature>
<comment type="caution">
    <text evidence="9">The sequence shown here is derived from an EMBL/GenBank/DDBJ whole genome shotgun (WGS) entry which is preliminary data.</text>
</comment>
<dbReference type="PANTHER" id="PTHR10742">
    <property type="entry name" value="FLAVIN MONOAMINE OXIDASE"/>
    <property type="match status" value="1"/>
</dbReference>
<dbReference type="Pfam" id="PF01593">
    <property type="entry name" value="Amino_oxidase"/>
    <property type="match status" value="2"/>
</dbReference>
<evidence type="ECO:0000256" key="6">
    <source>
        <dbReference type="ARBA" id="ARBA00047321"/>
    </source>
</evidence>
<proteinExistence type="inferred from homology"/>
<feature type="domain" description="Amine oxidase" evidence="8">
    <location>
        <begin position="40"/>
        <end position="96"/>
    </location>
</feature>
<dbReference type="SUPFAM" id="SSF51905">
    <property type="entry name" value="FAD/NAD(P)-binding domain"/>
    <property type="match status" value="1"/>
</dbReference>
<evidence type="ECO:0000256" key="1">
    <source>
        <dbReference type="ARBA" id="ARBA00004814"/>
    </source>
</evidence>
<evidence type="ECO:0000256" key="2">
    <source>
        <dbReference type="ARBA" id="ARBA00005833"/>
    </source>
</evidence>
<dbReference type="InterPro" id="IPR036188">
    <property type="entry name" value="FAD/NAD-bd_sf"/>
</dbReference>
<comment type="catalytic activity">
    <reaction evidence="6">
        <text>L-tryptophan + O2 = indole-3-acetamide + CO2 + H2O</text>
        <dbReference type="Rhea" id="RHEA:16165"/>
        <dbReference type="ChEBI" id="CHEBI:15377"/>
        <dbReference type="ChEBI" id="CHEBI:15379"/>
        <dbReference type="ChEBI" id="CHEBI:16031"/>
        <dbReference type="ChEBI" id="CHEBI:16526"/>
        <dbReference type="ChEBI" id="CHEBI:57912"/>
        <dbReference type="EC" id="1.13.12.3"/>
    </reaction>
</comment>
<comment type="similarity">
    <text evidence="2">Belongs to the tryptophan 2-monooxygenase family.</text>
</comment>
<dbReference type="Gene3D" id="3.50.50.60">
    <property type="entry name" value="FAD/NAD(P)-binding domain"/>
    <property type="match status" value="1"/>
</dbReference>
<keyword evidence="10" id="KW-1185">Reference proteome</keyword>
<comment type="pathway">
    <text evidence="1">Plant hormone metabolism; auxin biosynthesis.</text>
</comment>
<dbReference type="EMBL" id="BPQR01000013">
    <property type="protein sequence ID" value="GJE05589.1"/>
    <property type="molecule type" value="Genomic_DNA"/>
</dbReference>
<sequence length="443" mass="46789">MSEDASVPRPAHARFRPAGSPRLAPLPPNPDVVVIGAGAAGIAAARRLIGEGLSVAVLEARDRVGGRAVTTLLRGHAIDLGAHWLHAGGINPLVRLGHERGEPLRRAPQESHVRIGRRPARAAEAEASARAFDRADRAMTRGAAEGGPDRPASTALPVGLGPWRARVALVHGLVSGRPLEEVSLHDFPSLEYGDNFFVAGGYGAYLARLAVGLPVRLGAAASSVDWSGGGVRVALRDGGTIAARACLVTLPVMVLREALRFSPALPPATRGAFDGFISGIYEHAVLHWPSSPFRGADRLVSLVGTRHAPPGLLARIDGTPFHYFELDSACAASVGEDGVRRLVREVLAEHVGRARLRDLAIPAVSEWRRDPWSRGSWAVVPPGHAAARRALRDPVGRRVWFAGEALSREQWGTVGGAWAEGERAAAEIAAQVRNGTAPEKPAA</sequence>
<keyword evidence="5" id="KW-0073">Auxin biosynthesis</keyword>
<dbReference type="InterPro" id="IPR050281">
    <property type="entry name" value="Flavin_monoamine_oxidase"/>
</dbReference>
<evidence type="ECO:0000313" key="10">
    <source>
        <dbReference type="Proteomes" id="UP001055102"/>
    </source>
</evidence>
<evidence type="ECO:0000256" key="3">
    <source>
        <dbReference type="ARBA" id="ARBA00012535"/>
    </source>
</evidence>
<evidence type="ECO:0000256" key="7">
    <source>
        <dbReference type="SAM" id="MobiDB-lite"/>
    </source>
</evidence>
<dbReference type="EC" id="1.13.12.3" evidence="3"/>
<reference evidence="9" key="2">
    <citation type="submission" date="2021-08" db="EMBL/GenBank/DDBJ databases">
        <authorList>
            <person name="Tani A."/>
            <person name="Ola A."/>
            <person name="Ogura Y."/>
            <person name="Katsura K."/>
            <person name="Hayashi T."/>
        </authorList>
    </citation>
    <scope>NUCLEOTIDE SEQUENCE</scope>
    <source>
        <strain evidence="9">LMG 23639</strain>
    </source>
</reference>
<dbReference type="PANTHER" id="PTHR10742:SF410">
    <property type="entry name" value="LYSINE-SPECIFIC HISTONE DEMETHYLASE 2"/>
    <property type="match status" value="1"/>
</dbReference>
<feature type="domain" description="Amine oxidase" evidence="8">
    <location>
        <begin position="184"/>
        <end position="428"/>
    </location>
</feature>
<reference evidence="9" key="1">
    <citation type="journal article" date="2021" name="Front. Microbiol.">
        <title>Comprehensive Comparative Genomics and Phenotyping of Methylobacterium Species.</title>
        <authorList>
            <person name="Alessa O."/>
            <person name="Ogura Y."/>
            <person name="Fujitani Y."/>
            <person name="Takami H."/>
            <person name="Hayashi T."/>
            <person name="Sahin N."/>
            <person name="Tani A."/>
        </authorList>
    </citation>
    <scope>NUCLEOTIDE SEQUENCE</scope>
    <source>
        <strain evidence="9">LMG 23639</strain>
    </source>
</reference>
<evidence type="ECO:0000313" key="9">
    <source>
        <dbReference type="EMBL" id="GJE05589.1"/>
    </source>
</evidence>
<evidence type="ECO:0000256" key="5">
    <source>
        <dbReference type="ARBA" id="ARBA00023070"/>
    </source>
</evidence>
<protein>
    <recommendedName>
        <fullName evidence="4">Tryptophan 2-monooxygenase</fullName>
        <ecNumber evidence="3">1.13.12.3</ecNumber>
    </recommendedName>
</protein>
<gene>
    <name evidence="9" type="primary">pao</name>
    <name evidence="9" type="ORF">AOPFMNJM_0892</name>
</gene>